<gene>
    <name evidence="2" type="ORF">FRACA_1850012</name>
</gene>
<accession>A0A2I2KNX5</accession>
<dbReference type="InterPro" id="IPR014044">
    <property type="entry name" value="CAP_dom"/>
</dbReference>
<organism evidence="2 3">
    <name type="scientific">Frankia canadensis</name>
    <dbReference type="NCBI Taxonomy" id="1836972"/>
    <lineage>
        <taxon>Bacteria</taxon>
        <taxon>Bacillati</taxon>
        <taxon>Actinomycetota</taxon>
        <taxon>Actinomycetes</taxon>
        <taxon>Frankiales</taxon>
        <taxon>Frankiaceae</taxon>
        <taxon>Frankia</taxon>
    </lineage>
</organism>
<feature type="domain" description="SCP" evidence="1">
    <location>
        <begin position="8"/>
        <end position="122"/>
    </location>
</feature>
<evidence type="ECO:0000259" key="1">
    <source>
        <dbReference type="Pfam" id="PF00188"/>
    </source>
</evidence>
<keyword evidence="3" id="KW-1185">Reference proteome</keyword>
<sequence length="126" mass="13586">MLAQVVVLTNREREKAGLAPLGVDPMLCAAADAHSRDMAARDFFAHTSPDGRTVSDRVTALGYRYSRVAENIAAGQTTAEEVVTGWMNSPGHRANILIPQLRQIGVGHATGGEYGTYWTQVFGTQL</sequence>
<dbReference type="Gene3D" id="3.40.33.10">
    <property type="entry name" value="CAP"/>
    <property type="match status" value="1"/>
</dbReference>
<reference evidence="2 3" key="1">
    <citation type="submission" date="2017-06" db="EMBL/GenBank/DDBJ databases">
        <authorList>
            <person name="Kim H.J."/>
            <person name="Triplett B.A."/>
        </authorList>
    </citation>
    <scope>NUCLEOTIDE SEQUENCE [LARGE SCALE GENOMIC DNA]</scope>
    <source>
        <strain evidence="2">FRACA_ARgP5</strain>
    </source>
</reference>
<proteinExistence type="predicted"/>
<dbReference type="PANTHER" id="PTHR31157">
    <property type="entry name" value="SCP DOMAIN-CONTAINING PROTEIN"/>
    <property type="match status" value="1"/>
</dbReference>
<dbReference type="EMBL" id="FZMO01000096">
    <property type="protein sequence ID" value="SNQ47371.1"/>
    <property type="molecule type" value="Genomic_DNA"/>
</dbReference>
<dbReference type="AlphaFoldDB" id="A0A2I2KNX5"/>
<evidence type="ECO:0000313" key="2">
    <source>
        <dbReference type="EMBL" id="SNQ47371.1"/>
    </source>
</evidence>
<dbReference type="CDD" id="cd05379">
    <property type="entry name" value="CAP_bacterial"/>
    <property type="match status" value="1"/>
</dbReference>
<dbReference type="InterPro" id="IPR035940">
    <property type="entry name" value="CAP_sf"/>
</dbReference>
<dbReference type="PANTHER" id="PTHR31157:SF1">
    <property type="entry name" value="SCP DOMAIN-CONTAINING PROTEIN"/>
    <property type="match status" value="1"/>
</dbReference>
<protein>
    <recommendedName>
        <fullName evidence="1">SCP domain-containing protein</fullName>
    </recommendedName>
</protein>
<dbReference type="Proteomes" id="UP000234331">
    <property type="component" value="Unassembled WGS sequence"/>
</dbReference>
<dbReference type="Pfam" id="PF00188">
    <property type="entry name" value="CAP"/>
    <property type="match status" value="1"/>
</dbReference>
<dbReference type="SUPFAM" id="SSF55797">
    <property type="entry name" value="PR-1-like"/>
    <property type="match status" value="1"/>
</dbReference>
<evidence type="ECO:0000313" key="3">
    <source>
        <dbReference type="Proteomes" id="UP000234331"/>
    </source>
</evidence>
<name>A0A2I2KNX5_9ACTN</name>